<dbReference type="GO" id="GO:0030036">
    <property type="term" value="P:actin cytoskeleton organization"/>
    <property type="evidence" value="ECO:0007669"/>
    <property type="project" value="UniProtKB-UniRule"/>
</dbReference>
<dbReference type="GO" id="GO:0003779">
    <property type="term" value="F:actin binding"/>
    <property type="evidence" value="ECO:0007669"/>
    <property type="project" value="UniProtKB-UniRule"/>
</dbReference>
<evidence type="ECO:0000313" key="5">
    <source>
        <dbReference type="EMBL" id="KAE8099086.1"/>
    </source>
</evidence>
<dbReference type="PROSITE" id="PS51082">
    <property type="entry name" value="WH2"/>
    <property type="match status" value="1"/>
</dbReference>
<proteinExistence type="inferred from homology"/>
<keyword evidence="6" id="KW-1185">Reference proteome</keyword>
<evidence type="ECO:0000256" key="3">
    <source>
        <dbReference type="SAM" id="MobiDB-lite"/>
    </source>
</evidence>
<keyword evidence="2" id="KW-0009">Actin-binding</keyword>
<feature type="region of interest" description="Disordered" evidence="3">
    <location>
        <begin position="952"/>
        <end position="990"/>
    </location>
</feature>
<feature type="domain" description="WH2" evidence="4">
    <location>
        <begin position="1413"/>
        <end position="1431"/>
    </location>
</feature>
<organism evidence="5 6">
    <name type="scientific">Carpinus fangiana</name>
    <dbReference type="NCBI Taxonomy" id="176857"/>
    <lineage>
        <taxon>Eukaryota</taxon>
        <taxon>Viridiplantae</taxon>
        <taxon>Streptophyta</taxon>
        <taxon>Embryophyta</taxon>
        <taxon>Tracheophyta</taxon>
        <taxon>Spermatophyta</taxon>
        <taxon>Magnoliopsida</taxon>
        <taxon>eudicotyledons</taxon>
        <taxon>Gunneridae</taxon>
        <taxon>Pentapetalae</taxon>
        <taxon>rosids</taxon>
        <taxon>fabids</taxon>
        <taxon>Fagales</taxon>
        <taxon>Betulaceae</taxon>
        <taxon>Carpinus</taxon>
    </lineage>
</organism>
<feature type="compositionally biased region" description="Low complexity" evidence="3">
    <location>
        <begin position="465"/>
        <end position="484"/>
    </location>
</feature>
<comment type="similarity">
    <text evidence="1 2">Belongs to the SCAR/WAVE family.</text>
</comment>
<feature type="compositionally biased region" description="Pro residues" evidence="3">
    <location>
        <begin position="1372"/>
        <end position="1381"/>
    </location>
</feature>
<dbReference type="GO" id="GO:0071933">
    <property type="term" value="F:Arp2/3 complex binding"/>
    <property type="evidence" value="ECO:0007669"/>
    <property type="project" value="TreeGrafter"/>
</dbReference>
<dbReference type="OrthoDB" id="1929108at2759"/>
<dbReference type="PANTHER" id="PTHR12902:SF1">
    <property type="entry name" value="WISKOTT-ALDRICH SYNDROME PROTEIN FAMILY MEMBER"/>
    <property type="match status" value="1"/>
</dbReference>
<dbReference type="GO" id="GO:0005856">
    <property type="term" value="C:cytoskeleton"/>
    <property type="evidence" value="ECO:0007669"/>
    <property type="project" value="UniProtKB-SubCell"/>
</dbReference>
<dbReference type="Gene3D" id="6.10.280.150">
    <property type="match status" value="2"/>
</dbReference>
<feature type="region of interest" description="Disordered" evidence="3">
    <location>
        <begin position="179"/>
        <end position="203"/>
    </location>
</feature>
<evidence type="ECO:0000256" key="1">
    <source>
        <dbReference type="ARBA" id="ARBA00006993"/>
    </source>
</evidence>
<name>A0A5N6RL84_9ROSI</name>
<protein>
    <recommendedName>
        <fullName evidence="2">Protein SCAR</fullName>
    </recommendedName>
    <alternativeName>
        <fullName evidence="2">Protein WAVE</fullName>
    </alternativeName>
</protein>
<dbReference type="GO" id="GO:2000601">
    <property type="term" value="P:positive regulation of Arp2/3 complex-mediated actin nucleation"/>
    <property type="evidence" value="ECO:0007669"/>
    <property type="project" value="TreeGrafter"/>
</dbReference>
<dbReference type="Proteomes" id="UP000327013">
    <property type="component" value="Chromosome 7"/>
</dbReference>
<keyword evidence="2" id="KW-0206">Cytoskeleton</keyword>
<evidence type="ECO:0000259" key="4">
    <source>
        <dbReference type="PROSITE" id="PS51082"/>
    </source>
</evidence>
<comment type="function">
    <text evidence="2">Involved in regulation of actin and microtubule organization. Part of a WAVE complex that activates the Arp2/3 complex.</text>
</comment>
<feature type="compositionally biased region" description="Polar residues" evidence="3">
    <location>
        <begin position="1350"/>
        <end position="1359"/>
    </location>
</feature>
<gene>
    <name evidence="5" type="ORF">FH972_017095</name>
</gene>
<feature type="compositionally biased region" description="Polar residues" evidence="3">
    <location>
        <begin position="445"/>
        <end position="464"/>
    </location>
</feature>
<reference evidence="5 6" key="1">
    <citation type="submission" date="2019-06" db="EMBL/GenBank/DDBJ databases">
        <title>A chromosomal-level reference genome of Carpinus fangiana (Coryloideae, Betulaceae).</title>
        <authorList>
            <person name="Yang X."/>
            <person name="Wang Z."/>
            <person name="Zhang L."/>
            <person name="Hao G."/>
            <person name="Liu J."/>
            <person name="Yang Y."/>
        </authorList>
    </citation>
    <scope>NUCLEOTIDE SEQUENCE [LARGE SCALE GENOMIC DNA]</scope>
    <source>
        <strain evidence="5">Cfa_2016G</strain>
        <tissue evidence="5">Leaf</tissue>
    </source>
</reference>
<evidence type="ECO:0000313" key="6">
    <source>
        <dbReference type="Proteomes" id="UP000327013"/>
    </source>
</evidence>
<feature type="compositionally biased region" description="Basic and acidic residues" evidence="3">
    <location>
        <begin position="1289"/>
        <end position="1303"/>
    </location>
</feature>
<evidence type="ECO:0000256" key="2">
    <source>
        <dbReference type="RuleBase" id="RU367034"/>
    </source>
</evidence>
<dbReference type="Gene3D" id="1.20.5.340">
    <property type="match status" value="1"/>
</dbReference>
<dbReference type="PANTHER" id="PTHR12902">
    <property type="entry name" value="WASP-1"/>
    <property type="match status" value="1"/>
</dbReference>
<dbReference type="InterPro" id="IPR003124">
    <property type="entry name" value="WH2_dom"/>
</dbReference>
<feature type="region of interest" description="Disordered" evidence="3">
    <location>
        <begin position="413"/>
        <end position="510"/>
    </location>
</feature>
<feature type="region of interest" description="Disordered" evidence="3">
    <location>
        <begin position="296"/>
        <end position="318"/>
    </location>
</feature>
<keyword evidence="2" id="KW-0963">Cytoplasm</keyword>
<feature type="compositionally biased region" description="Polar residues" evidence="3">
    <location>
        <begin position="954"/>
        <end position="976"/>
    </location>
</feature>
<feature type="compositionally biased region" description="Basic residues" evidence="3">
    <location>
        <begin position="185"/>
        <end position="196"/>
    </location>
</feature>
<feature type="region of interest" description="Disordered" evidence="3">
    <location>
        <begin position="1247"/>
        <end position="1382"/>
    </location>
</feature>
<dbReference type="GO" id="GO:0034237">
    <property type="term" value="F:protein kinase A regulatory subunit binding"/>
    <property type="evidence" value="ECO:0007669"/>
    <property type="project" value="TreeGrafter"/>
</dbReference>
<accession>A0A5N6RL84</accession>
<dbReference type="InterPro" id="IPR028288">
    <property type="entry name" value="SCAR/WAVE_fam"/>
</dbReference>
<comment type="subcellular location">
    <subcellularLocation>
        <location evidence="2">Cytoplasm</location>
        <location evidence="2">Cytoskeleton</location>
    </subcellularLocation>
</comment>
<dbReference type="EMBL" id="CM017327">
    <property type="protein sequence ID" value="KAE8099086.1"/>
    <property type="molecule type" value="Genomic_DNA"/>
</dbReference>
<sequence>MPLTRYQIRNEYSLADPELYRAADKDDPEALLEGVAMAGLVGVLRQLGDLAEFAAEIFRDLHEEVMVTAARGHGLMARVQQLEAEVPSIEKAFLSQTSHSLFFPNAGVDWHPNLRAEQNLVTRGDLPRFVMDSYEECRGPPRLFLLDKFDVAGAGACLKRYTDPSFFKVEAASSTTATAEVQREKKNRKLKKKGSRWRNGETPEVHLPSHAKLHQLFQEERIENGFSDSAHLVKLKRKPLNGSSFNSKAGKSIMEKFLESPTPEQKVLHEIYVTSPMNLTIDDSSESGLEILEIRTVSPGKKSPQGKESACSSPNAPNAQEVVSKSYMDKFNAQEVVSKPYMDKFNGNVIGGEIVKVPKPADGGDMDDISPSTLHNIAVDGELKTEGTVDGYHSDDFTSEVDNYVDALTTMESEMETENEYRPKNEQGFLTVKKRGRDSDGNEENLAQLSDSQSFGNSSASDCGNSSFKNNRSSFSDSDTLSSLADNTASGGDGAAKTSPSAETCAAESADMPPSQLMDEFMGTKSDELAVPNGTCIKKDKIPDLGEASCSSCLTDSIPVLLPLDHGVHSSLDTLCGPEVEEATFDSIKLGSKLSEADEIRKKLAYSRAVGSDVPSQPMNDIQLIGSSESHLDGEDPNVVSDASLHLLDISELTPKNKRSDNSLNEVLQTESADEDYSENFVDGRIGSPPLSITPTEKPLLRSVLPEVEADSDVVPTTCSSDVVDQDDIVSKAVGALMENGINSEDLTPMVETQKIQNVEEQQMSVLIDNVAEVELDSAELGVPYSDEKSDVDEMLRADDGKEIGISTCSMDAVGGDAVPLEVPSNYQNYPCGEDDVNVDAVVTEPVIADVSLSAAAVTSTNDDVNDVICLSPDLAFSPSGNHTNLQQSYSGFVNSHEKGTEFNEATSPECLVETEKHKKVNQLEVAPADTTCKPVFSDHCNLKTFDNDHESSLAKQTQNTLSDNDVTTSPTYSGLSNQQSESRSHHQSHLLENIEDEVSSPTGYLPEAEAPLEKLLPFAADQADVERFQEDEAAYNSPKLQSERIRSLNLVDQERCEQIQSSNHLHEIGFGSPESRPEHLQCQPSALEFLPQSVDLELDGSKQAMDPLESALPSFGLPPEAAQVNMEEMPPLPPLPPMQWRMGKAQNAFLASQSDLVEASQYAFPPLQPLDDQNAQFSFPTIKTGIFQHQNPLLPIMPVKDEKSQQVSEQLVSNLPIPFSLQVPTMVSDADSQYNCLSLEGTQSTNPFLTSPSILDERPEYGFPSLEGEKAHSRSTPFSPIPTIECTTLRDDPESSQEKLIGHLDQFGPETRSEDKTLKPTQQNYSEGEWRNPFDTSVPPTTLEAEQPQHASPTSDGETPQVPGFVQKPNGNPPKLPRPRNPLIDAVAAHDKSKLRKVAERVRPHNVPKVDERDSLLEQIRTKSFNLRPAVVTRASIHGPNTNLKVAAILEKAKTIRQAFAGSDEEDDSDSWSDA</sequence>